<dbReference type="InterPro" id="IPR036890">
    <property type="entry name" value="HATPase_C_sf"/>
</dbReference>
<dbReference type="EMBL" id="SNWR01000002">
    <property type="protein sequence ID" value="TDO31736.1"/>
    <property type="molecule type" value="Genomic_DNA"/>
</dbReference>
<dbReference type="PRINTS" id="PR00344">
    <property type="entry name" value="BCTRLSENSOR"/>
</dbReference>
<dbReference type="InterPro" id="IPR036097">
    <property type="entry name" value="HisK_dim/P_sf"/>
</dbReference>
<keyword evidence="4" id="KW-0597">Phosphoprotein</keyword>
<evidence type="ECO:0000256" key="6">
    <source>
        <dbReference type="ARBA" id="ARBA00022692"/>
    </source>
</evidence>
<dbReference type="Pfam" id="PF00672">
    <property type="entry name" value="HAMP"/>
    <property type="match status" value="1"/>
</dbReference>
<evidence type="ECO:0000259" key="13">
    <source>
        <dbReference type="PROSITE" id="PS50885"/>
    </source>
</evidence>
<proteinExistence type="predicted"/>
<dbReference type="Proteomes" id="UP000294901">
    <property type="component" value="Unassembled WGS sequence"/>
</dbReference>
<evidence type="ECO:0000313" key="15">
    <source>
        <dbReference type="Proteomes" id="UP000294901"/>
    </source>
</evidence>
<dbReference type="PANTHER" id="PTHR45436">
    <property type="entry name" value="SENSOR HISTIDINE KINASE YKOH"/>
    <property type="match status" value="1"/>
</dbReference>
<feature type="domain" description="HAMP" evidence="13">
    <location>
        <begin position="86"/>
        <end position="139"/>
    </location>
</feature>
<keyword evidence="15" id="KW-1185">Reference proteome</keyword>
<reference evidence="14 15" key="1">
    <citation type="submission" date="2019-03" db="EMBL/GenBank/DDBJ databases">
        <title>Sequencing the genomes of 1000 actinobacteria strains.</title>
        <authorList>
            <person name="Klenk H.-P."/>
        </authorList>
    </citation>
    <scope>NUCLEOTIDE SEQUENCE [LARGE SCALE GENOMIC DNA]</scope>
    <source>
        <strain evidence="14 15">DSM 43805</strain>
    </source>
</reference>
<comment type="catalytic activity">
    <reaction evidence="1">
        <text>ATP + protein L-histidine = ADP + protein N-phospho-L-histidine.</text>
        <dbReference type="EC" id="2.7.13.3"/>
    </reaction>
</comment>
<dbReference type="GO" id="GO:0000155">
    <property type="term" value="F:phosphorelay sensor kinase activity"/>
    <property type="evidence" value="ECO:0007669"/>
    <property type="project" value="InterPro"/>
</dbReference>
<evidence type="ECO:0000313" key="14">
    <source>
        <dbReference type="EMBL" id="TDO31736.1"/>
    </source>
</evidence>
<keyword evidence="5" id="KW-0808">Transferase</keyword>
<feature type="transmembrane region" description="Helical" evidence="11">
    <location>
        <begin position="67"/>
        <end position="89"/>
    </location>
</feature>
<keyword evidence="9" id="KW-0902">Two-component regulatory system</keyword>
<dbReference type="PROSITE" id="PS50109">
    <property type="entry name" value="HIS_KIN"/>
    <property type="match status" value="1"/>
</dbReference>
<dbReference type="SMART" id="SM00387">
    <property type="entry name" value="HATPase_c"/>
    <property type="match status" value="1"/>
</dbReference>
<evidence type="ECO:0000256" key="10">
    <source>
        <dbReference type="ARBA" id="ARBA00023136"/>
    </source>
</evidence>
<dbReference type="InterPro" id="IPR003660">
    <property type="entry name" value="HAMP_dom"/>
</dbReference>
<dbReference type="PANTHER" id="PTHR45436:SF5">
    <property type="entry name" value="SENSOR HISTIDINE KINASE TRCS"/>
    <property type="match status" value="1"/>
</dbReference>
<dbReference type="InterPro" id="IPR003661">
    <property type="entry name" value="HisK_dim/P_dom"/>
</dbReference>
<dbReference type="Gene3D" id="6.10.340.10">
    <property type="match status" value="1"/>
</dbReference>
<dbReference type="Gene3D" id="1.10.287.130">
    <property type="match status" value="1"/>
</dbReference>
<evidence type="ECO:0000256" key="11">
    <source>
        <dbReference type="SAM" id="Phobius"/>
    </source>
</evidence>
<keyword evidence="7 14" id="KW-0418">Kinase</keyword>
<protein>
    <recommendedName>
        <fullName evidence="3">histidine kinase</fullName>
        <ecNumber evidence="3">2.7.13.3</ecNumber>
    </recommendedName>
</protein>
<dbReference type="SUPFAM" id="SSF158472">
    <property type="entry name" value="HAMP domain-like"/>
    <property type="match status" value="1"/>
</dbReference>
<dbReference type="InterPro" id="IPR050428">
    <property type="entry name" value="TCS_sensor_his_kinase"/>
</dbReference>
<evidence type="ECO:0000256" key="2">
    <source>
        <dbReference type="ARBA" id="ARBA00004236"/>
    </source>
</evidence>
<feature type="domain" description="Histidine kinase" evidence="12">
    <location>
        <begin position="147"/>
        <end position="357"/>
    </location>
</feature>
<dbReference type="SUPFAM" id="SSF55874">
    <property type="entry name" value="ATPase domain of HSP90 chaperone/DNA topoisomerase II/histidine kinase"/>
    <property type="match status" value="1"/>
</dbReference>
<keyword evidence="8 11" id="KW-1133">Transmembrane helix</keyword>
<dbReference type="Gene3D" id="3.30.565.10">
    <property type="entry name" value="Histidine kinase-like ATPase, C-terminal domain"/>
    <property type="match status" value="1"/>
</dbReference>
<dbReference type="SMART" id="SM00388">
    <property type="entry name" value="HisKA"/>
    <property type="match status" value="1"/>
</dbReference>
<dbReference type="InterPro" id="IPR003594">
    <property type="entry name" value="HATPase_dom"/>
</dbReference>
<dbReference type="GO" id="GO:0005886">
    <property type="term" value="C:plasma membrane"/>
    <property type="evidence" value="ECO:0007669"/>
    <property type="project" value="UniProtKB-SubCell"/>
</dbReference>
<dbReference type="InterPro" id="IPR005467">
    <property type="entry name" value="His_kinase_dom"/>
</dbReference>
<evidence type="ECO:0000259" key="12">
    <source>
        <dbReference type="PROSITE" id="PS50109"/>
    </source>
</evidence>
<dbReference type="Pfam" id="PF00512">
    <property type="entry name" value="HisKA"/>
    <property type="match status" value="1"/>
</dbReference>
<dbReference type="EC" id="2.7.13.3" evidence="3"/>
<dbReference type="CDD" id="cd00082">
    <property type="entry name" value="HisKA"/>
    <property type="match status" value="1"/>
</dbReference>
<evidence type="ECO:0000256" key="4">
    <source>
        <dbReference type="ARBA" id="ARBA00022553"/>
    </source>
</evidence>
<dbReference type="SUPFAM" id="SSF47384">
    <property type="entry name" value="Homodimeric domain of signal transducing histidine kinase"/>
    <property type="match status" value="1"/>
</dbReference>
<evidence type="ECO:0000256" key="5">
    <source>
        <dbReference type="ARBA" id="ARBA00022679"/>
    </source>
</evidence>
<evidence type="ECO:0000256" key="3">
    <source>
        <dbReference type="ARBA" id="ARBA00012438"/>
    </source>
</evidence>
<gene>
    <name evidence="14" type="ORF">C8E87_7166</name>
</gene>
<name>A0A4R6JB85_9ACTN</name>
<comment type="subcellular location">
    <subcellularLocation>
        <location evidence="2">Cell membrane</location>
    </subcellularLocation>
</comment>
<evidence type="ECO:0000256" key="8">
    <source>
        <dbReference type="ARBA" id="ARBA00022989"/>
    </source>
</evidence>
<dbReference type="AlphaFoldDB" id="A0A4R6JB85"/>
<evidence type="ECO:0000256" key="7">
    <source>
        <dbReference type="ARBA" id="ARBA00022777"/>
    </source>
</evidence>
<dbReference type="Pfam" id="PF02518">
    <property type="entry name" value="HATPase_c"/>
    <property type="match status" value="1"/>
</dbReference>
<keyword evidence="6 11" id="KW-0812">Transmembrane</keyword>
<dbReference type="PROSITE" id="PS50885">
    <property type="entry name" value="HAMP"/>
    <property type="match status" value="1"/>
</dbReference>
<organism evidence="14 15">
    <name type="scientific">Paractinoplanes brasiliensis</name>
    <dbReference type="NCBI Taxonomy" id="52695"/>
    <lineage>
        <taxon>Bacteria</taxon>
        <taxon>Bacillati</taxon>
        <taxon>Actinomycetota</taxon>
        <taxon>Actinomycetes</taxon>
        <taxon>Micromonosporales</taxon>
        <taxon>Micromonosporaceae</taxon>
        <taxon>Paractinoplanes</taxon>
    </lineage>
</organism>
<dbReference type="InterPro" id="IPR004358">
    <property type="entry name" value="Sig_transdc_His_kin-like_C"/>
</dbReference>
<evidence type="ECO:0000256" key="1">
    <source>
        <dbReference type="ARBA" id="ARBA00000085"/>
    </source>
</evidence>
<evidence type="ECO:0000256" key="9">
    <source>
        <dbReference type="ARBA" id="ARBA00023012"/>
    </source>
</evidence>
<comment type="caution">
    <text evidence="14">The sequence shown here is derived from an EMBL/GenBank/DDBJ whole genome shotgun (WGS) entry which is preliminary data.</text>
</comment>
<dbReference type="SMART" id="SM00304">
    <property type="entry name" value="HAMP"/>
    <property type="match status" value="1"/>
</dbReference>
<keyword evidence="10 11" id="KW-0472">Membrane</keyword>
<sequence length="359" mass="38726">MTLRSPRWTATLICAAVVLVGYFTPELADRLAGSWQRILRTVCAPSRGGGSTNFVCTHLFYPADTYWIFKGFVLAVALGLALLAMNWTVQPIRDLAAQIRALGPQNFAFRVRTSQRRGEMADLAAAVNDMIARVAVGYESQRRFAADAAHELRTPLAVQRTLIEVSLARNPSPERLRVVAEQLLETNERNVRLIEALLVLSESDRGVASRSLLRLDEIVADVVADHAGAAADAKVTVGTTLAPRTVIGERVLLERLVSNLVQNAVKYNRPGGTVAVTVGDQPALTVENTGDDVPPDEVAGLFEPFRRLHGARIDHSGGAGLGLTIARSIVRAHDGSITARPLGHDGLRVEVTLPSSNTP</sequence>
<dbReference type="CDD" id="cd06225">
    <property type="entry name" value="HAMP"/>
    <property type="match status" value="1"/>
</dbReference>
<accession>A0A4R6JB85</accession>
<dbReference type="RefSeq" id="WP_239080436.1">
    <property type="nucleotide sequence ID" value="NZ_BOMD01000074.1"/>
</dbReference>